<sequence>MASPQAFIYKSSKKPKFTIIPSQKLFIDLTQEDTTTPSPKFQVSSPSAPNAPFKTPSIKDTSSSSIDYTKKSLTLLSSPSTNGYLNSPSSPPPRVPPPPLTQAPNSIEITISLSPITPLDVHHNLPSFYPPINRNPITWNSKRMVIHAFVVSIIEPLFLG</sequence>
<organism evidence="2">
    <name type="scientific">Tanacetum cinerariifolium</name>
    <name type="common">Dalmatian daisy</name>
    <name type="synonym">Chrysanthemum cinerariifolium</name>
    <dbReference type="NCBI Taxonomy" id="118510"/>
    <lineage>
        <taxon>Eukaryota</taxon>
        <taxon>Viridiplantae</taxon>
        <taxon>Streptophyta</taxon>
        <taxon>Embryophyta</taxon>
        <taxon>Tracheophyta</taxon>
        <taxon>Spermatophyta</taxon>
        <taxon>Magnoliopsida</taxon>
        <taxon>eudicotyledons</taxon>
        <taxon>Gunneridae</taxon>
        <taxon>Pentapetalae</taxon>
        <taxon>asterids</taxon>
        <taxon>campanulids</taxon>
        <taxon>Asterales</taxon>
        <taxon>Asteraceae</taxon>
        <taxon>Asteroideae</taxon>
        <taxon>Anthemideae</taxon>
        <taxon>Anthemidinae</taxon>
        <taxon>Tanacetum</taxon>
    </lineage>
</organism>
<comment type="caution">
    <text evidence="2">The sequence shown here is derived from an EMBL/GenBank/DDBJ whole genome shotgun (WGS) entry which is preliminary data.</text>
</comment>
<name>A0A699HLT1_TANCI</name>
<protein>
    <submittedName>
        <fullName evidence="2">Uncharacterized protein</fullName>
    </submittedName>
</protein>
<gene>
    <name evidence="2" type="ORF">Tci_414596</name>
</gene>
<reference evidence="2" key="1">
    <citation type="journal article" date="2019" name="Sci. Rep.">
        <title>Draft genome of Tanacetum cinerariifolium, the natural source of mosquito coil.</title>
        <authorList>
            <person name="Yamashiro T."/>
            <person name="Shiraishi A."/>
            <person name="Satake H."/>
            <person name="Nakayama K."/>
        </authorList>
    </citation>
    <scope>NUCLEOTIDE SEQUENCE</scope>
</reference>
<dbReference type="EMBL" id="BKCJ010177544">
    <property type="protein sequence ID" value="GEY42622.1"/>
    <property type="molecule type" value="Genomic_DNA"/>
</dbReference>
<feature type="region of interest" description="Disordered" evidence="1">
    <location>
        <begin position="30"/>
        <end position="102"/>
    </location>
</feature>
<dbReference type="AlphaFoldDB" id="A0A699HLT1"/>
<feature type="compositionally biased region" description="Pro residues" evidence="1">
    <location>
        <begin position="89"/>
        <end position="101"/>
    </location>
</feature>
<proteinExistence type="predicted"/>
<accession>A0A699HLT1</accession>
<evidence type="ECO:0000256" key="1">
    <source>
        <dbReference type="SAM" id="MobiDB-lite"/>
    </source>
</evidence>
<feature type="compositionally biased region" description="Low complexity" evidence="1">
    <location>
        <begin position="71"/>
        <end position="81"/>
    </location>
</feature>
<feature type="compositionally biased region" description="Polar residues" evidence="1">
    <location>
        <begin position="32"/>
        <end position="48"/>
    </location>
</feature>
<evidence type="ECO:0000313" key="2">
    <source>
        <dbReference type="EMBL" id="GEY42622.1"/>
    </source>
</evidence>
<feature type="compositionally biased region" description="Polar residues" evidence="1">
    <location>
        <begin position="58"/>
        <end position="67"/>
    </location>
</feature>